<evidence type="ECO:0000313" key="5">
    <source>
        <dbReference type="Proteomes" id="UP001176960"/>
    </source>
</evidence>
<comment type="caution">
    <text evidence="4">The sequence shown here is derived from an EMBL/GenBank/DDBJ whole genome shotgun (WGS) entry which is preliminary data.</text>
</comment>
<dbReference type="SUPFAM" id="SSF51735">
    <property type="entry name" value="NAD(P)-binding Rossmann-fold domains"/>
    <property type="match status" value="1"/>
</dbReference>
<evidence type="ECO:0000256" key="1">
    <source>
        <dbReference type="ARBA" id="ARBA00006484"/>
    </source>
</evidence>
<comment type="similarity">
    <text evidence="1 3">Belongs to the short-chain dehydrogenases/reductases (SDR) family.</text>
</comment>
<dbReference type="InterPro" id="IPR002347">
    <property type="entry name" value="SDR_fam"/>
</dbReference>
<reference evidence="4" key="1">
    <citation type="submission" date="2023-03" db="EMBL/GenBank/DDBJ databases">
        <authorList>
            <person name="Cleenwerck I."/>
        </authorList>
    </citation>
    <scope>NUCLEOTIDE SEQUENCE</scope>
    <source>
        <strain evidence="4">LMG 32879</strain>
    </source>
</reference>
<proteinExistence type="inferred from homology"/>
<keyword evidence="2" id="KW-0560">Oxidoreductase</keyword>
<dbReference type="GO" id="GO:0016491">
    <property type="term" value="F:oxidoreductase activity"/>
    <property type="evidence" value="ECO:0007669"/>
    <property type="project" value="UniProtKB-KW"/>
</dbReference>
<dbReference type="CDD" id="cd05374">
    <property type="entry name" value="17beta-HSD-like_SDR_c"/>
    <property type="match status" value="1"/>
</dbReference>
<evidence type="ECO:0000313" key="4">
    <source>
        <dbReference type="EMBL" id="CAI9121602.1"/>
    </source>
</evidence>
<dbReference type="PANTHER" id="PTHR43976:SF16">
    <property type="entry name" value="SHORT-CHAIN DEHYDROGENASE_REDUCTASE FAMILY PROTEIN"/>
    <property type="match status" value="1"/>
</dbReference>
<protein>
    <submittedName>
        <fullName evidence="4">Oxidoreductase</fullName>
    </submittedName>
</protein>
<dbReference type="AlphaFoldDB" id="A0AA35XX70"/>
<organism evidence="4 5">
    <name type="scientific">Brytella acorum</name>
    <dbReference type="NCBI Taxonomy" id="2959299"/>
    <lineage>
        <taxon>Bacteria</taxon>
        <taxon>Pseudomonadati</taxon>
        <taxon>Pseudomonadota</taxon>
        <taxon>Alphaproteobacteria</taxon>
        <taxon>Acetobacterales</taxon>
        <taxon>Acetobacteraceae</taxon>
        <taxon>Brytella</taxon>
    </lineage>
</organism>
<name>A0AA35XX70_9PROT</name>
<dbReference type="EMBL" id="CATKSH010000018">
    <property type="protein sequence ID" value="CAI9121602.1"/>
    <property type="molecule type" value="Genomic_DNA"/>
</dbReference>
<dbReference type="InterPro" id="IPR020904">
    <property type="entry name" value="Sc_DH/Rdtase_CS"/>
</dbReference>
<evidence type="ECO:0000256" key="3">
    <source>
        <dbReference type="RuleBase" id="RU000363"/>
    </source>
</evidence>
<dbReference type="NCBIfam" id="NF004824">
    <property type="entry name" value="PRK06180.1"/>
    <property type="match status" value="1"/>
</dbReference>
<accession>A0AA35XX70</accession>
<gene>
    <name evidence="4" type="ORF">LMG32879_002449</name>
</gene>
<dbReference type="Pfam" id="PF00106">
    <property type="entry name" value="adh_short"/>
    <property type="match status" value="1"/>
</dbReference>
<keyword evidence="5" id="KW-1185">Reference proteome</keyword>
<dbReference type="Gene3D" id="3.40.50.720">
    <property type="entry name" value="NAD(P)-binding Rossmann-like Domain"/>
    <property type="match status" value="1"/>
</dbReference>
<dbReference type="RefSeq" id="WP_289842944.1">
    <property type="nucleotide sequence ID" value="NZ_CATKSH010000018.1"/>
</dbReference>
<evidence type="ECO:0000256" key="2">
    <source>
        <dbReference type="ARBA" id="ARBA00023002"/>
    </source>
</evidence>
<dbReference type="InterPro" id="IPR051911">
    <property type="entry name" value="SDR_oxidoreductase"/>
</dbReference>
<dbReference type="InterPro" id="IPR036291">
    <property type="entry name" value="NAD(P)-bd_dom_sf"/>
</dbReference>
<dbReference type="PROSITE" id="PS00061">
    <property type="entry name" value="ADH_SHORT"/>
    <property type="match status" value="1"/>
</dbReference>
<dbReference type="Proteomes" id="UP001176960">
    <property type="component" value="Unassembled WGS sequence"/>
</dbReference>
<dbReference type="PRINTS" id="PR00081">
    <property type="entry name" value="GDHRDH"/>
</dbReference>
<dbReference type="PANTHER" id="PTHR43976">
    <property type="entry name" value="SHORT CHAIN DEHYDROGENASE"/>
    <property type="match status" value="1"/>
</dbReference>
<sequence length="278" mass="29415">MRTWFITGISGGLGRALADEVLSAGDRVVGTSRRDGAAFDLRERHGARLRPLTLDLADEEAVGAAVKDAEQWAGTLDVVVNNAGYGLTGAIEETSLQQVRDIFDINVFGPLAVIKAVLPAMRARGSGHIVNITSVSGLAAWSGTGIYGATKFAMECIGRTLAMEVEPLGIKVINVAPGGLRTGFAGGALEDSLENIPDYARTAHEARAILTGHQGEEPNDPVLAAKAIMTAVEAMEPPRCLLLGADALRYAEGEIAFLQQDFARWHPLTLSVGIKDKD</sequence>
<dbReference type="PRINTS" id="PR00080">
    <property type="entry name" value="SDRFAMILY"/>
</dbReference>